<dbReference type="Pfam" id="PF00990">
    <property type="entry name" value="GGDEF"/>
    <property type="match status" value="1"/>
</dbReference>
<dbReference type="Gene3D" id="3.30.450.20">
    <property type="entry name" value="PAS domain"/>
    <property type="match status" value="1"/>
</dbReference>
<feature type="domain" description="GGDEF" evidence="2">
    <location>
        <begin position="358"/>
        <end position="485"/>
    </location>
</feature>
<accession>A0A6P0GEV3</accession>
<dbReference type="SMART" id="SM00267">
    <property type="entry name" value="GGDEF"/>
    <property type="match status" value="1"/>
</dbReference>
<dbReference type="EMBL" id="JAAGWE010000012">
    <property type="protein sequence ID" value="NEM05794.1"/>
    <property type="molecule type" value="Genomic_DNA"/>
</dbReference>
<dbReference type="NCBIfam" id="TIGR00254">
    <property type="entry name" value="GGDEF"/>
    <property type="match status" value="1"/>
</dbReference>
<dbReference type="InterPro" id="IPR029787">
    <property type="entry name" value="Nucleotide_cyclase"/>
</dbReference>
<feature type="domain" description="PAC" evidence="1">
    <location>
        <begin position="274"/>
        <end position="326"/>
    </location>
</feature>
<dbReference type="InterPro" id="IPR029016">
    <property type="entry name" value="GAF-like_dom_sf"/>
</dbReference>
<dbReference type="SUPFAM" id="SSF55073">
    <property type="entry name" value="Nucleotide cyclase"/>
    <property type="match status" value="1"/>
</dbReference>
<dbReference type="InterPro" id="IPR052155">
    <property type="entry name" value="Biofilm_reg_signaling"/>
</dbReference>
<dbReference type="CDD" id="cd01949">
    <property type="entry name" value="GGDEF"/>
    <property type="match status" value="1"/>
</dbReference>
<dbReference type="PROSITE" id="PS50887">
    <property type="entry name" value="GGDEF"/>
    <property type="match status" value="1"/>
</dbReference>
<gene>
    <name evidence="3" type="ORF">GCU54_07135</name>
</gene>
<dbReference type="Pfam" id="PF08448">
    <property type="entry name" value="PAS_4"/>
    <property type="match status" value="1"/>
</dbReference>
<dbReference type="InterPro" id="IPR000700">
    <property type="entry name" value="PAS-assoc_C"/>
</dbReference>
<evidence type="ECO:0000313" key="3">
    <source>
        <dbReference type="EMBL" id="NEM05794.1"/>
    </source>
</evidence>
<dbReference type="SUPFAM" id="SSF55785">
    <property type="entry name" value="PYP-like sensor domain (PAS domain)"/>
    <property type="match status" value="1"/>
</dbReference>
<evidence type="ECO:0000313" key="4">
    <source>
        <dbReference type="Proteomes" id="UP000471126"/>
    </source>
</evidence>
<organism evidence="3 4">
    <name type="scientific">Geodermatophilus normandii</name>
    <dbReference type="NCBI Taxonomy" id="1137989"/>
    <lineage>
        <taxon>Bacteria</taxon>
        <taxon>Bacillati</taxon>
        <taxon>Actinomycetota</taxon>
        <taxon>Actinomycetes</taxon>
        <taxon>Geodermatophilales</taxon>
        <taxon>Geodermatophilaceae</taxon>
        <taxon>Geodermatophilus</taxon>
    </lineage>
</organism>
<dbReference type="InterPro" id="IPR003018">
    <property type="entry name" value="GAF"/>
</dbReference>
<protein>
    <submittedName>
        <fullName evidence="3">Diguanylate cyclase</fullName>
    </submittedName>
</protein>
<comment type="caution">
    <text evidence="3">The sequence shown here is derived from an EMBL/GenBank/DDBJ whole genome shotgun (WGS) entry which is preliminary data.</text>
</comment>
<dbReference type="AlphaFoldDB" id="A0A6P0GEV3"/>
<dbReference type="InterPro" id="IPR035965">
    <property type="entry name" value="PAS-like_dom_sf"/>
</dbReference>
<reference evidence="3 4" key="1">
    <citation type="submission" date="2019-12" db="EMBL/GenBank/DDBJ databases">
        <title>WGS of CPCC 203550 I12A-02606.</title>
        <authorList>
            <person name="Jiang Z."/>
        </authorList>
    </citation>
    <scope>NUCLEOTIDE SEQUENCE [LARGE SCALE GENOMIC DNA]</scope>
    <source>
        <strain evidence="3 4">I12A-02606</strain>
    </source>
</reference>
<dbReference type="PROSITE" id="PS50113">
    <property type="entry name" value="PAC"/>
    <property type="match status" value="1"/>
</dbReference>
<dbReference type="Proteomes" id="UP000471126">
    <property type="component" value="Unassembled WGS sequence"/>
</dbReference>
<dbReference type="InterPro" id="IPR043128">
    <property type="entry name" value="Rev_trsase/Diguanyl_cyclase"/>
</dbReference>
<dbReference type="SUPFAM" id="SSF55781">
    <property type="entry name" value="GAF domain-like"/>
    <property type="match status" value="1"/>
</dbReference>
<dbReference type="Gene3D" id="3.30.450.40">
    <property type="match status" value="1"/>
</dbReference>
<dbReference type="PANTHER" id="PTHR44757">
    <property type="entry name" value="DIGUANYLATE CYCLASE DGCP"/>
    <property type="match status" value="1"/>
</dbReference>
<dbReference type="InterPro" id="IPR013656">
    <property type="entry name" value="PAS_4"/>
</dbReference>
<dbReference type="SMART" id="SM00065">
    <property type="entry name" value="GAF"/>
    <property type="match status" value="1"/>
</dbReference>
<proteinExistence type="predicted"/>
<dbReference type="RefSeq" id="WP_163475972.1">
    <property type="nucleotide sequence ID" value="NZ_JAAGWE010000012.1"/>
</dbReference>
<dbReference type="Gene3D" id="3.30.70.270">
    <property type="match status" value="1"/>
</dbReference>
<sequence>MTVSPAAVETPAAPTELDVRDLDRDAELAAVVRVAAAVAGVPCATVNLLDASEQHHVAPHGFPGCASPREESLCAGMNADGPGTHVHDDLAADPRWAGNPWVDGRRAEVRAYASAPLVFRGETVGTLCVFDTAPHAFAPDAGDRLADLASVVVALFQRRRQARQLADLAAANAAARDQAEAAAGHAARSEAFTRALLESLPVGVVAADAEGGLTLFNRLGREWHGVPERYADRVGGARLTEQVAETFGLCAPDGRRLRPEESPLARVYTEGRVRDVDMAIDRPGHPLRVLRASGTPVLDAEGRLTGAVVAMMDVTDQRELEARLREAALHDALTGLPNRALLRDRVEQALQVQAREGLPAALLYCDLDDFKGINDTLGHAAGDAALLRMAATLRSVVRPGDTVARIGGDEFVVLCPGTATGSATQRLVDRITAALAIPIDGGPPLRSSTGVALSRRGDDADSLLYRADAAMYEVKRSRRRPAPAA</sequence>
<evidence type="ECO:0000259" key="2">
    <source>
        <dbReference type="PROSITE" id="PS50887"/>
    </source>
</evidence>
<dbReference type="Pfam" id="PF01590">
    <property type="entry name" value="GAF"/>
    <property type="match status" value="1"/>
</dbReference>
<name>A0A6P0GEV3_9ACTN</name>
<dbReference type="InterPro" id="IPR000160">
    <property type="entry name" value="GGDEF_dom"/>
</dbReference>
<evidence type="ECO:0000259" key="1">
    <source>
        <dbReference type="PROSITE" id="PS50113"/>
    </source>
</evidence>
<dbReference type="PANTHER" id="PTHR44757:SF2">
    <property type="entry name" value="BIOFILM ARCHITECTURE MAINTENANCE PROTEIN MBAA"/>
    <property type="match status" value="1"/>
</dbReference>